<proteinExistence type="predicted"/>
<dbReference type="PANTHER" id="PTHR24126:SF14">
    <property type="entry name" value="ANK_REP_REGION DOMAIN-CONTAINING PROTEIN"/>
    <property type="match status" value="1"/>
</dbReference>
<dbReference type="AlphaFoldDB" id="A0A814J3W5"/>
<dbReference type="PANTHER" id="PTHR24126">
    <property type="entry name" value="ANKYRIN REPEAT, PH AND SEC7 DOMAIN CONTAINING PROTEIN SECG-RELATED"/>
    <property type="match status" value="1"/>
</dbReference>
<organism evidence="4 6">
    <name type="scientific">Adineta ricciae</name>
    <name type="common">Rotifer</name>
    <dbReference type="NCBI Taxonomy" id="249248"/>
    <lineage>
        <taxon>Eukaryota</taxon>
        <taxon>Metazoa</taxon>
        <taxon>Spiralia</taxon>
        <taxon>Gnathifera</taxon>
        <taxon>Rotifera</taxon>
        <taxon>Eurotatoria</taxon>
        <taxon>Bdelloidea</taxon>
        <taxon>Adinetida</taxon>
        <taxon>Adinetidae</taxon>
        <taxon>Adineta</taxon>
    </lineage>
</organism>
<keyword evidence="6" id="KW-1185">Reference proteome</keyword>
<name>A0A814J3W5_ADIRI</name>
<dbReference type="SUPFAM" id="SSF48403">
    <property type="entry name" value="Ankyrin repeat"/>
    <property type="match status" value="1"/>
</dbReference>
<feature type="repeat" description="ANK" evidence="3">
    <location>
        <begin position="111"/>
        <end position="143"/>
    </location>
</feature>
<evidence type="ECO:0000256" key="1">
    <source>
        <dbReference type="ARBA" id="ARBA00022737"/>
    </source>
</evidence>
<evidence type="ECO:0000313" key="6">
    <source>
        <dbReference type="Proteomes" id="UP000663828"/>
    </source>
</evidence>
<dbReference type="OrthoDB" id="194358at2759"/>
<dbReference type="Proteomes" id="UP000663852">
    <property type="component" value="Unassembled WGS sequence"/>
</dbReference>
<accession>A0A814J3W5</accession>
<gene>
    <name evidence="5" type="ORF">EDS130_LOCUS18631</name>
    <name evidence="4" type="ORF">XAT740_LOCUS14816</name>
</gene>
<dbReference type="Proteomes" id="UP000663828">
    <property type="component" value="Unassembled WGS sequence"/>
</dbReference>
<sequence>MIHKQMVQQNFNQSLFYYRTHSHLITSLLFRNTTSNMDLLHAADCGRLSIVKELVSKDRSLLHNYRHKDASNRAFNLFGSSIHYACRSGHFNVVKYLLEQDVTLAEDVDVEQWTPLHYACNNGHLNIVKLLTEYNANVRAKDNYLNQTPIQFAMYRNFEDVVHFLDPHIQWERRTTDEISKNGNVSVFRKNSTLFLARYVLNDDHVKQIEAFRANPDHDDIDLDHIQDNELKNLPVRLRLTHDFKRHLKKTQELSSTDTDDQFLRSSTTSTNEHLMVFDDT</sequence>
<dbReference type="SMART" id="SM00248">
    <property type="entry name" value="ANK"/>
    <property type="match status" value="3"/>
</dbReference>
<dbReference type="InterPro" id="IPR002110">
    <property type="entry name" value="Ankyrin_rpt"/>
</dbReference>
<dbReference type="PROSITE" id="PS50297">
    <property type="entry name" value="ANK_REP_REGION"/>
    <property type="match status" value="1"/>
</dbReference>
<evidence type="ECO:0000256" key="3">
    <source>
        <dbReference type="PROSITE-ProRule" id="PRU00023"/>
    </source>
</evidence>
<evidence type="ECO:0000256" key="2">
    <source>
        <dbReference type="ARBA" id="ARBA00023043"/>
    </source>
</evidence>
<dbReference type="Gene3D" id="1.25.40.20">
    <property type="entry name" value="Ankyrin repeat-containing domain"/>
    <property type="match status" value="1"/>
</dbReference>
<evidence type="ECO:0000313" key="5">
    <source>
        <dbReference type="EMBL" id="CAF1074753.1"/>
    </source>
</evidence>
<dbReference type="InterPro" id="IPR036770">
    <property type="entry name" value="Ankyrin_rpt-contain_sf"/>
</dbReference>
<reference evidence="4" key="1">
    <citation type="submission" date="2021-02" db="EMBL/GenBank/DDBJ databases">
        <authorList>
            <person name="Nowell W R."/>
        </authorList>
    </citation>
    <scope>NUCLEOTIDE SEQUENCE</scope>
</reference>
<keyword evidence="1" id="KW-0677">Repeat</keyword>
<dbReference type="PROSITE" id="PS50088">
    <property type="entry name" value="ANK_REPEAT"/>
    <property type="match status" value="1"/>
</dbReference>
<dbReference type="Pfam" id="PF12796">
    <property type="entry name" value="Ank_2"/>
    <property type="match status" value="1"/>
</dbReference>
<evidence type="ECO:0000313" key="4">
    <source>
        <dbReference type="EMBL" id="CAF1032299.1"/>
    </source>
</evidence>
<comment type="caution">
    <text evidence="4">The sequence shown here is derived from an EMBL/GenBank/DDBJ whole genome shotgun (WGS) entry which is preliminary data.</text>
</comment>
<dbReference type="EMBL" id="CAJNOR010000898">
    <property type="protein sequence ID" value="CAF1032299.1"/>
    <property type="molecule type" value="Genomic_DNA"/>
</dbReference>
<dbReference type="EMBL" id="CAJNOJ010000087">
    <property type="protein sequence ID" value="CAF1074753.1"/>
    <property type="molecule type" value="Genomic_DNA"/>
</dbReference>
<keyword evidence="2 3" id="KW-0040">ANK repeat</keyword>
<protein>
    <submittedName>
        <fullName evidence="4">Uncharacterized protein</fullName>
    </submittedName>
</protein>